<dbReference type="SUPFAM" id="SSF101821">
    <property type="entry name" value="Aminopeptidase/glucanase lid domain"/>
    <property type="match status" value="1"/>
</dbReference>
<keyword evidence="4 8" id="KW-0479">Metal-binding</keyword>
<feature type="binding site" evidence="8">
    <location>
        <position position="68"/>
    </location>
    <ligand>
        <name>Zn(2+)</name>
        <dbReference type="ChEBI" id="CHEBI:29105"/>
        <label>1</label>
    </ligand>
</feature>
<dbReference type="NCBIfam" id="TIGR03106">
    <property type="entry name" value="trio_M42_hydro"/>
    <property type="match status" value="1"/>
</dbReference>
<dbReference type="InterPro" id="IPR051464">
    <property type="entry name" value="Peptidase_M42_aminopept"/>
</dbReference>
<dbReference type="Proteomes" id="UP000288178">
    <property type="component" value="Unassembled WGS sequence"/>
</dbReference>
<gene>
    <name evidence="9" type="ORF">ENE75_14305</name>
</gene>
<comment type="cofactor">
    <cofactor evidence="8">
        <name>a divalent metal cation</name>
        <dbReference type="ChEBI" id="CHEBI:60240"/>
    </cofactor>
    <text evidence="8">Binds 2 divalent metal cations per subunit.</text>
</comment>
<evidence type="ECO:0000256" key="7">
    <source>
        <dbReference type="PIRSR" id="PIRSR001123-1"/>
    </source>
</evidence>
<dbReference type="EMBL" id="SACT01000004">
    <property type="protein sequence ID" value="RVT50963.1"/>
    <property type="molecule type" value="Genomic_DNA"/>
</dbReference>
<dbReference type="CDD" id="cd05657">
    <property type="entry name" value="M42_glucanase_like"/>
    <property type="match status" value="1"/>
</dbReference>
<evidence type="ECO:0000256" key="6">
    <source>
        <dbReference type="PIRNR" id="PIRNR001123"/>
    </source>
</evidence>
<dbReference type="GO" id="GO:0046872">
    <property type="term" value="F:metal ion binding"/>
    <property type="evidence" value="ECO:0007669"/>
    <property type="project" value="UniProtKB-UniRule"/>
</dbReference>
<evidence type="ECO:0000256" key="3">
    <source>
        <dbReference type="ARBA" id="ARBA00022670"/>
    </source>
</evidence>
<dbReference type="AlphaFoldDB" id="A0A437JUQ0"/>
<keyword evidence="10" id="KW-1185">Reference proteome</keyword>
<evidence type="ECO:0000256" key="8">
    <source>
        <dbReference type="PIRSR" id="PIRSR001123-2"/>
    </source>
</evidence>
<evidence type="ECO:0000313" key="10">
    <source>
        <dbReference type="Proteomes" id="UP000288178"/>
    </source>
</evidence>
<dbReference type="PANTHER" id="PTHR32481">
    <property type="entry name" value="AMINOPEPTIDASE"/>
    <property type="match status" value="1"/>
</dbReference>
<dbReference type="SUPFAM" id="SSF53187">
    <property type="entry name" value="Zn-dependent exopeptidases"/>
    <property type="match status" value="1"/>
</dbReference>
<sequence>MIDKTFLLRTLERLLATPSPSGMTDAVVRLACEILDEIGVEYKLTRRGAIRAVLPGAAYTPKRAIAAHLDTLGAMVKALKPNGRLEVVPIGFWSSRFAEGARVTVYGDTGTYRGTVLPIKASGHTYNKEIDTLPVDWTQVELRLDADTASVADLMRLGVRVGDTIAVDPGTEFGPNGYVNSRYLDDKAGVASLLAAAEAVVRTKAPLPLDVLLLFTISEEVGVGASHILHGNDVAEMISVDNATNAPGQNSSERGVTIAMMDSAGPFDWHLTRHLLALCRAHGIEHSRDVYRYYRSDAASALEAGNDIRTALVCFACDASHGWERTHEDSLVSLARLLAAQMTSAPLFQRDAAPLGPLADFPPAEVQTTPDLSEP</sequence>
<dbReference type="InterPro" id="IPR023367">
    <property type="entry name" value="Peptidase_M42_dom2"/>
</dbReference>
<dbReference type="Pfam" id="PF05343">
    <property type="entry name" value="Peptidase_M42"/>
    <property type="match status" value="1"/>
</dbReference>
<reference evidence="9 10" key="1">
    <citation type="submission" date="2019-01" db="EMBL/GenBank/DDBJ databases">
        <authorList>
            <person name="Chen W.-M."/>
        </authorList>
    </citation>
    <scope>NUCLEOTIDE SEQUENCE [LARGE SCALE GENOMIC DNA]</scope>
    <source>
        <strain evidence="9 10">ICH-3</strain>
    </source>
</reference>
<name>A0A437JUQ0_9BURK</name>
<dbReference type="InterPro" id="IPR008007">
    <property type="entry name" value="Peptidase_M42"/>
</dbReference>
<dbReference type="PIRSF" id="PIRSF001123">
    <property type="entry name" value="PepA_GA"/>
    <property type="match status" value="1"/>
</dbReference>
<evidence type="ECO:0000256" key="1">
    <source>
        <dbReference type="ARBA" id="ARBA00006272"/>
    </source>
</evidence>
<feature type="binding site" evidence="8">
    <location>
        <position position="185"/>
    </location>
    <ligand>
        <name>Zn(2+)</name>
        <dbReference type="ChEBI" id="CHEBI:29105"/>
        <label>1</label>
    </ligand>
</feature>
<dbReference type="RefSeq" id="WP_128198989.1">
    <property type="nucleotide sequence ID" value="NZ_SACT01000004.1"/>
</dbReference>
<feature type="binding site" evidence="8">
    <location>
        <position position="185"/>
    </location>
    <ligand>
        <name>Zn(2+)</name>
        <dbReference type="ChEBI" id="CHEBI:29105"/>
        <label>2</label>
    </ligand>
</feature>
<keyword evidence="3" id="KW-0645">Protease</keyword>
<evidence type="ECO:0000256" key="2">
    <source>
        <dbReference type="ARBA" id="ARBA00022438"/>
    </source>
</evidence>
<comment type="similarity">
    <text evidence="1 6">Belongs to the peptidase M42 family.</text>
</comment>
<dbReference type="GO" id="GO:0004177">
    <property type="term" value="F:aminopeptidase activity"/>
    <property type="evidence" value="ECO:0007669"/>
    <property type="project" value="UniProtKB-UniRule"/>
</dbReference>
<feature type="active site" description="Proton acceptor" evidence="7">
    <location>
        <position position="219"/>
    </location>
</feature>
<dbReference type="InterPro" id="IPR017537">
    <property type="entry name" value="Peptidase_M42_hydrolase"/>
</dbReference>
<dbReference type="PANTHER" id="PTHR32481:SF7">
    <property type="entry name" value="AMINOPEPTIDASE YHFE-RELATED"/>
    <property type="match status" value="1"/>
</dbReference>
<comment type="caution">
    <text evidence="9">The sequence shown here is derived from an EMBL/GenBank/DDBJ whole genome shotgun (WGS) entry which is preliminary data.</text>
</comment>
<dbReference type="GO" id="GO:0006508">
    <property type="term" value="P:proteolysis"/>
    <property type="evidence" value="ECO:0007669"/>
    <property type="project" value="UniProtKB-KW"/>
</dbReference>
<proteinExistence type="inferred from homology"/>
<feature type="binding site" evidence="8">
    <location>
        <position position="241"/>
    </location>
    <ligand>
        <name>Zn(2+)</name>
        <dbReference type="ChEBI" id="CHEBI:29105"/>
        <label>1</label>
    </ligand>
</feature>
<feature type="binding site" evidence="8">
    <location>
        <position position="220"/>
    </location>
    <ligand>
        <name>Zn(2+)</name>
        <dbReference type="ChEBI" id="CHEBI:29105"/>
        <label>2</label>
    </ligand>
</feature>
<keyword evidence="2" id="KW-0031">Aminopeptidase</keyword>
<dbReference type="OrthoDB" id="361940at2"/>
<evidence type="ECO:0000313" key="9">
    <source>
        <dbReference type="EMBL" id="RVT50963.1"/>
    </source>
</evidence>
<accession>A0A437JUQ0</accession>
<organism evidence="9 10">
    <name type="scientific">Rubrivivax albus</name>
    <dbReference type="NCBI Taxonomy" id="2499835"/>
    <lineage>
        <taxon>Bacteria</taxon>
        <taxon>Pseudomonadati</taxon>
        <taxon>Pseudomonadota</taxon>
        <taxon>Betaproteobacteria</taxon>
        <taxon>Burkholderiales</taxon>
        <taxon>Sphaerotilaceae</taxon>
        <taxon>Rubrivivax</taxon>
    </lineage>
</organism>
<keyword evidence="5" id="KW-0378">Hydrolase</keyword>
<dbReference type="Gene3D" id="2.40.30.40">
    <property type="entry name" value="Peptidase M42, domain 2"/>
    <property type="match status" value="1"/>
</dbReference>
<protein>
    <submittedName>
        <fullName evidence="9">Osmoprotectant NAGGN system M42 family peptidase</fullName>
    </submittedName>
</protein>
<evidence type="ECO:0000256" key="4">
    <source>
        <dbReference type="ARBA" id="ARBA00022723"/>
    </source>
</evidence>
<evidence type="ECO:0000256" key="5">
    <source>
        <dbReference type="ARBA" id="ARBA00022801"/>
    </source>
</evidence>
<dbReference type="Gene3D" id="3.40.630.10">
    <property type="entry name" value="Zn peptidases"/>
    <property type="match status" value="1"/>
</dbReference>